<feature type="domain" description="Protein-glutamine gamma-glutamyltransferase-like C-terminal" evidence="2">
    <location>
        <begin position="127"/>
        <end position="194"/>
    </location>
</feature>
<gene>
    <name evidence="3" type="ORF">J2S70_000543</name>
</gene>
<protein>
    <submittedName>
        <fullName evidence="3">LPXTG-motif cell wall-anchored protein</fullName>
    </submittedName>
</protein>
<accession>A0ABT9NEY9</accession>
<dbReference type="InterPro" id="IPR025403">
    <property type="entry name" value="TgpA-like_C"/>
</dbReference>
<evidence type="ECO:0000313" key="3">
    <source>
        <dbReference type="EMBL" id="MDP9805961.1"/>
    </source>
</evidence>
<dbReference type="Proteomes" id="UP001243212">
    <property type="component" value="Unassembled WGS sequence"/>
</dbReference>
<dbReference type="EMBL" id="JAUSQX010000001">
    <property type="protein sequence ID" value="MDP9805961.1"/>
    <property type="molecule type" value="Genomic_DNA"/>
</dbReference>
<dbReference type="Pfam" id="PF13559">
    <property type="entry name" value="DUF4129"/>
    <property type="match status" value="1"/>
</dbReference>
<keyword evidence="4" id="KW-1185">Reference proteome</keyword>
<evidence type="ECO:0000259" key="2">
    <source>
        <dbReference type="Pfam" id="PF13559"/>
    </source>
</evidence>
<name>A0ABT9NEY9_9ACTO</name>
<organism evidence="3 4">
    <name type="scientific">Trueperella bonasi</name>
    <dbReference type="NCBI Taxonomy" id="312286"/>
    <lineage>
        <taxon>Bacteria</taxon>
        <taxon>Bacillati</taxon>
        <taxon>Actinomycetota</taxon>
        <taxon>Actinomycetes</taxon>
        <taxon>Actinomycetales</taxon>
        <taxon>Actinomycetaceae</taxon>
        <taxon>Trueperella</taxon>
    </lineage>
</organism>
<evidence type="ECO:0000256" key="1">
    <source>
        <dbReference type="SAM" id="Phobius"/>
    </source>
</evidence>
<reference evidence="3 4" key="1">
    <citation type="submission" date="2023-07" db="EMBL/GenBank/DDBJ databases">
        <title>Sequencing the genomes of 1000 actinobacteria strains.</title>
        <authorList>
            <person name="Klenk H.-P."/>
        </authorList>
    </citation>
    <scope>NUCLEOTIDE SEQUENCE [LARGE SCALE GENOMIC DNA]</scope>
    <source>
        <strain evidence="3 4">DSM 17163</strain>
    </source>
</reference>
<keyword evidence="1" id="KW-0812">Transmembrane</keyword>
<dbReference type="NCBIfam" id="TIGR01167">
    <property type="entry name" value="LPXTG_anchor"/>
    <property type="match status" value="1"/>
</dbReference>
<feature type="transmembrane region" description="Helical" evidence="1">
    <location>
        <begin position="58"/>
        <end position="79"/>
    </location>
</feature>
<proteinExistence type="predicted"/>
<keyword evidence="1" id="KW-1133">Transmembrane helix</keyword>
<comment type="caution">
    <text evidence="3">The sequence shown here is derived from an EMBL/GenBank/DDBJ whole genome shotgun (WGS) entry which is preliminary data.</text>
</comment>
<dbReference type="RefSeq" id="WP_307682213.1">
    <property type="nucleotide sequence ID" value="NZ_JAUSQX010000001.1"/>
</dbReference>
<sequence length="213" mass="23201">MFATPFAPDRDEAQRLAEDELAKGMYADGSSLFERFASWLERTFARLGYDFNPTTGGAGSYAVIVIVVLLIAAIIFFSLRRSRVGSLRLKGAARTELFDDVRSAKQLLAAAKAAEAAGDLTLAAIELYRAIIRELDERGLINVIPGMTALEAARAGAESIGASDHFARCAGIFNELYYWSGSASPEDLHTLRALHAKVDTARSRTLQQVEVRT</sequence>
<evidence type="ECO:0000313" key="4">
    <source>
        <dbReference type="Proteomes" id="UP001243212"/>
    </source>
</evidence>
<keyword evidence="1" id="KW-0472">Membrane</keyword>